<organism evidence="1 2">
    <name type="scientific">Prorocentrum cordatum</name>
    <dbReference type="NCBI Taxonomy" id="2364126"/>
    <lineage>
        <taxon>Eukaryota</taxon>
        <taxon>Sar</taxon>
        <taxon>Alveolata</taxon>
        <taxon>Dinophyceae</taxon>
        <taxon>Prorocentrales</taxon>
        <taxon>Prorocentraceae</taxon>
        <taxon>Prorocentrum</taxon>
    </lineage>
</organism>
<dbReference type="EMBL" id="CAUYUJ010001948">
    <property type="protein sequence ID" value="CAK0798451.1"/>
    <property type="molecule type" value="Genomic_DNA"/>
</dbReference>
<gene>
    <name evidence="1" type="ORF">PCOR1329_LOCUS7207</name>
</gene>
<evidence type="ECO:0000313" key="1">
    <source>
        <dbReference type="EMBL" id="CAK0798451.1"/>
    </source>
</evidence>
<comment type="caution">
    <text evidence="1">The sequence shown here is derived from an EMBL/GenBank/DDBJ whole genome shotgun (WGS) entry which is preliminary data.</text>
</comment>
<sequence length="135" mass="14825">GRRDVRGAAPRGALVLQRLRPAALVLGGRDRARLPPQGAERSEVLLALLPLLDELVRRELLILGAERRGDLAEARRLRDDRSARHRARDEWVAACAAEGAASPTARRLYERFETLTEARADVTADEGSYPQGLGP</sequence>
<dbReference type="Proteomes" id="UP001189429">
    <property type="component" value="Unassembled WGS sequence"/>
</dbReference>
<reference evidence="1" key="1">
    <citation type="submission" date="2023-10" db="EMBL/GenBank/DDBJ databases">
        <authorList>
            <person name="Chen Y."/>
            <person name="Shah S."/>
            <person name="Dougan E. K."/>
            <person name="Thang M."/>
            <person name="Chan C."/>
        </authorList>
    </citation>
    <scope>NUCLEOTIDE SEQUENCE [LARGE SCALE GENOMIC DNA]</scope>
</reference>
<name>A0ABN9Q1Q9_9DINO</name>
<protein>
    <submittedName>
        <fullName evidence="1">Uncharacterized protein</fullName>
    </submittedName>
</protein>
<proteinExistence type="predicted"/>
<feature type="non-terminal residue" evidence="1">
    <location>
        <position position="1"/>
    </location>
</feature>
<keyword evidence="2" id="KW-1185">Reference proteome</keyword>
<accession>A0ABN9Q1Q9</accession>
<evidence type="ECO:0000313" key="2">
    <source>
        <dbReference type="Proteomes" id="UP001189429"/>
    </source>
</evidence>